<dbReference type="Proteomes" id="UP000807716">
    <property type="component" value="Unassembled WGS sequence"/>
</dbReference>
<comment type="caution">
    <text evidence="3">The sequence shown here is derived from an EMBL/GenBank/DDBJ whole genome shotgun (WGS) entry which is preliminary data.</text>
</comment>
<dbReference type="Gene3D" id="1.10.3330.10">
    <property type="entry name" value="Oxo-4-hydroxy-4-carboxy-5-ureidoimidazoline decarboxylase"/>
    <property type="match status" value="1"/>
</dbReference>
<dbReference type="SUPFAM" id="SSF158694">
    <property type="entry name" value="UraD-Like"/>
    <property type="match status" value="1"/>
</dbReference>
<protein>
    <recommendedName>
        <fullName evidence="2">Oxo-4-hydroxy-4-carboxy-5-ureidoimidazoline decarboxylase domain-containing protein</fullName>
    </recommendedName>
</protein>
<dbReference type="EMBL" id="JAAAJB010000150">
    <property type="protein sequence ID" value="KAG0264027.1"/>
    <property type="molecule type" value="Genomic_DNA"/>
</dbReference>
<gene>
    <name evidence="3" type="ORF">DFQ27_001502</name>
</gene>
<name>A0A9P6QC59_9FUNG</name>
<reference evidence="3" key="1">
    <citation type="journal article" date="2020" name="Fungal Divers.">
        <title>Resolving the Mortierellaceae phylogeny through synthesis of multi-gene phylogenetics and phylogenomics.</title>
        <authorList>
            <person name="Vandepol N."/>
            <person name="Liber J."/>
            <person name="Desiro A."/>
            <person name="Na H."/>
            <person name="Kennedy M."/>
            <person name="Barry K."/>
            <person name="Grigoriev I.V."/>
            <person name="Miller A.N."/>
            <person name="O'Donnell K."/>
            <person name="Stajich J.E."/>
            <person name="Bonito G."/>
        </authorList>
    </citation>
    <scope>NUCLEOTIDE SEQUENCE</scope>
    <source>
        <strain evidence="3">BC1065</strain>
    </source>
</reference>
<keyword evidence="4" id="KW-1185">Reference proteome</keyword>
<evidence type="ECO:0000259" key="2">
    <source>
        <dbReference type="Pfam" id="PF09349"/>
    </source>
</evidence>
<dbReference type="InterPro" id="IPR018020">
    <property type="entry name" value="OHCU_decarboxylase"/>
</dbReference>
<dbReference type="PANTHER" id="PTHR37987">
    <property type="entry name" value="CHROMOSOME 9, WHOLE GENOME SHOTGUN SEQUENCE"/>
    <property type="match status" value="1"/>
</dbReference>
<dbReference type="GO" id="GO:0006144">
    <property type="term" value="P:purine nucleobase metabolic process"/>
    <property type="evidence" value="ECO:0007669"/>
    <property type="project" value="UniProtKB-KW"/>
</dbReference>
<feature type="domain" description="Oxo-4-hydroxy-4-carboxy-5-ureidoimidazoline decarboxylase" evidence="2">
    <location>
        <begin position="22"/>
        <end position="192"/>
    </location>
</feature>
<dbReference type="OrthoDB" id="5398391at2759"/>
<proteinExistence type="predicted"/>
<dbReference type="InterPro" id="IPR036778">
    <property type="entry name" value="OHCU_decarboxylase_sf"/>
</dbReference>
<keyword evidence="1" id="KW-0659">Purine metabolism</keyword>
<sequence length="197" mass="21715">MSHAAPTTLPPIAELNTASATVQDLATAVTLLFEPAPPLVERLFAKRPFSSYGQLIDETEALITDPAKAGFTEAEVLEIINAHPRIGAAKANLSALSLIEQGYKKPEEAAAAAAQQTQQQVSQEDEKTQADLKRLNQEYEAKYGFKFIVFVNGRPRSAIVPVMEERIRDSTVEQEKKTALLDMCHIARDRLKKLNVE</sequence>
<dbReference type="Pfam" id="PF09349">
    <property type="entry name" value="OHCU_decarbox"/>
    <property type="match status" value="1"/>
</dbReference>
<evidence type="ECO:0000313" key="3">
    <source>
        <dbReference type="EMBL" id="KAG0264027.1"/>
    </source>
</evidence>
<evidence type="ECO:0000256" key="1">
    <source>
        <dbReference type="ARBA" id="ARBA00022631"/>
    </source>
</evidence>
<organism evidence="3 4">
    <name type="scientific">Actinomortierella ambigua</name>
    <dbReference type="NCBI Taxonomy" id="1343610"/>
    <lineage>
        <taxon>Eukaryota</taxon>
        <taxon>Fungi</taxon>
        <taxon>Fungi incertae sedis</taxon>
        <taxon>Mucoromycota</taxon>
        <taxon>Mortierellomycotina</taxon>
        <taxon>Mortierellomycetes</taxon>
        <taxon>Mortierellales</taxon>
        <taxon>Mortierellaceae</taxon>
        <taxon>Actinomortierella</taxon>
    </lineage>
</organism>
<dbReference type="PANTHER" id="PTHR37987:SF1">
    <property type="entry name" value="OXO-4-HYDROXY-4-CARBOXY-5-UREIDOIMIDAZOLINE DECARBOXYLASE DOMAIN-CONTAINING PROTEIN"/>
    <property type="match status" value="1"/>
</dbReference>
<evidence type="ECO:0000313" key="4">
    <source>
        <dbReference type="Proteomes" id="UP000807716"/>
    </source>
</evidence>
<accession>A0A9P6QC59</accession>
<dbReference type="AlphaFoldDB" id="A0A9P6QC59"/>